<evidence type="ECO:0000256" key="2">
    <source>
        <dbReference type="ARBA" id="ARBA00022723"/>
    </source>
</evidence>
<comment type="caution">
    <text evidence="5">The sequence shown here is derived from an EMBL/GenBank/DDBJ whole genome shotgun (WGS) entry which is preliminary data.</text>
</comment>
<keyword evidence="2" id="KW-0479">Metal-binding</keyword>
<gene>
    <name evidence="5" type="ORF">D5S19_04480</name>
</gene>
<evidence type="ECO:0000313" key="6">
    <source>
        <dbReference type="Proteomes" id="UP000285112"/>
    </source>
</evidence>
<feature type="domain" description="DDE Tnp4" evidence="3">
    <location>
        <begin position="86"/>
        <end position="166"/>
    </location>
</feature>
<evidence type="ECO:0000256" key="1">
    <source>
        <dbReference type="ARBA" id="ARBA00001968"/>
    </source>
</evidence>
<feature type="domain" description="Transposase Helix-turn-helix" evidence="4">
    <location>
        <begin position="27"/>
        <end position="64"/>
    </location>
</feature>
<dbReference type="Pfam" id="PF13359">
    <property type="entry name" value="DDE_Tnp_4"/>
    <property type="match status" value="1"/>
</dbReference>
<dbReference type="RefSeq" id="WP_199730344.1">
    <property type="nucleotide sequence ID" value="NZ_QZFV01000059.1"/>
</dbReference>
<dbReference type="InterPro" id="IPR027806">
    <property type="entry name" value="HARBI1_dom"/>
</dbReference>
<evidence type="ECO:0000259" key="4">
    <source>
        <dbReference type="Pfam" id="PF13613"/>
    </source>
</evidence>
<keyword evidence="6" id="KW-1185">Reference proteome</keyword>
<name>A0A419I9L9_9PSEU</name>
<evidence type="ECO:0000313" key="5">
    <source>
        <dbReference type="EMBL" id="RJQ89526.1"/>
    </source>
</evidence>
<dbReference type="AlphaFoldDB" id="A0A419I9L9"/>
<sequence>SLTEPWNKKIGRPKSCGLHRAVEIACMYLRHNGTQEFLGDMWDISQPTISRIVTVLVPIIKAVLEEFVPTAEEAIEMVKGRVCLVDGTIAPCWSYAEHKELWSRKHGTTGFNAQLVGLLDGMPIYISDPLPGKTHDKKAFDETPIAEVVRNSGGGIGDKGYQGTSLVTP</sequence>
<organism evidence="5 6">
    <name type="scientific">Amycolatopsis panacis</name>
    <dbReference type="NCBI Taxonomy" id="2340917"/>
    <lineage>
        <taxon>Bacteria</taxon>
        <taxon>Bacillati</taxon>
        <taxon>Actinomycetota</taxon>
        <taxon>Actinomycetes</taxon>
        <taxon>Pseudonocardiales</taxon>
        <taxon>Pseudonocardiaceae</taxon>
        <taxon>Amycolatopsis</taxon>
    </lineage>
</organism>
<protein>
    <submittedName>
        <fullName evidence="5">Transposase</fullName>
    </submittedName>
</protein>
<dbReference type="Proteomes" id="UP000285112">
    <property type="component" value="Unassembled WGS sequence"/>
</dbReference>
<dbReference type="Pfam" id="PF13613">
    <property type="entry name" value="HTH_Tnp_4"/>
    <property type="match status" value="1"/>
</dbReference>
<evidence type="ECO:0000259" key="3">
    <source>
        <dbReference type="Pfam" id="PF13359"/>
    </source>
</evidence>
<dbReference type="InterPro" id="IPR027805">
    <property type="entry name" value="Transposase_HTH_dom"/>
</dbReference>
<feature type="non-terminal residue" evidence="5">
    <location>
        <position position="1"/>
    </location>
</feature>
<proteinExistence type="predicted"/>
<accession>A0A419I9L9</accession>
<feature type="non-terminal residue" evidence="5">
    <location>
        <position position="169"/>
    </location>
</feature>
<dbReference type="EMBL" id="QZFV01000059">
    <property type="protein sequence ID" value="RJQ89526.1"/>
    <property type="molecule type" value="Genomic_DNA"/>
</dbReference>
<comment type="cofactor">
    <cofactor evidence="1">
        <name>a divalent metal cation</name>
        <dbReference type="ChEBI" id="CHEBI:60240"/>
    </cofactor>
</comment>
<dbReference type="GO" id="GO:0046872">
    <property type="term" value="F:metal ion binding"/>
    <property type="evidence" value="ECO:0007669"/>
    <property type="project" value="UniProtKB-KW"/>
</dbReference>
<reference evidence="5 6" key="1">
    <citation type="submission" date="2018-09" db="EMBL/GenBank/DDBJ databases">
        <title>YIM PH 21725 draft genome.</title>
        <authorList>
            <person name="Miao C."/>
        </authorList>
    </citation>
    <scope>NUCLEOTIDE SEQUENCE [LARGE SCALE GENOMIC DNA]</scope>
    <source>
        <strain evidence="6">YIM PH21725</strain>
    </source>
</reference>